<dbReference type="InterPro" id="IPR008147">
    <property type="entry name" value="Gln_synt_N"/>
</dbReference>
<evidence type="ECO:0000259" key="7">
    <source>
        <dbReference type="PROSITE" id="PS51987"/>
    </source>
</evidence>
<dbReference type="PANTHER" id="PTHR43785:SF12">
    <property type="entry name" value="TYPE-1 GLUTAMINE SYNTHETASE 2"/>
    <property type="match status" value="1"/>
</dbReference>
<keyword evidence="3" id="KW-0067">ATP-binding</keyword>
<evidence type="ECO:0000313" key="8">
    <source>
        <dbReference type="EMBL" id="VFQ43118.1"/>
    </source>
</evidence>
<organism evidence="8 9">
    <name type="scientific">Desulfoluna butyratoxydans</name>
    <dbReference type="NCBI Taxonomy" id="231438"/>
    <lineage>
        <taxon>Bacteria</taxon>
        <taxon>Pseudomonadati</taxon>
        <taxon>Thermodesulfobacteriota</taxon>
        <taxon>Desulfobacteria</taxon>
        <taxon>Desulfobacterales</taxon>
        <taxon>Desulfolunaceae</taxon>
        <taxon>Desulfoluna</taxon>
    </lineage>
</organism>
<proteinExistence type="inferred from homology"/>
<dbReference type="SUPFAM" id="SSF54368">
    <property type="entry name" value="Glutamine synthetase, N-terminal domain"/>
    <property type="match status" value="1"/>
</dbReference>
<dbReference type="InterPro" id="IPR014746">
    <property type="entry name" value="Gln_synth/guanido_kin_cat_dom"/>
</dbReference>
<protein>
    <submittedName>
        <fullName evidence="8">Glutamine synthetase catalytic domain</fullName>
    </submittedName>
</protein>
<evidence type="ECO:0000256" key="4">
    <source>
        <dbReference type="PROSITE-ProRule" id="PRU01330"/>
    </source>
</evidence>
<feature type="domain" description="GS beta-grasp" evidence="6">
    <location>
        <begin position="19"/>
        <end position="102"/>
    </location>
</feature>
<evidence type="ECO:0000256" key="3">
    <source>
        <dbReference type="ARBA" id="ARBA00022840"/>
    </source>
</evidence>
<keyword evidence="2" id="KW-0547">Nucleotide-binding</keyword>
<evidence type="ECO:0000256" key="5">
    <source>
        <dbReference type="RuleBase" id="RU000384"/>
    </source>
</evidence>
<sequence length="451" mass="51221">MAEIIPGREIMDEVDSHLEHVDCTKLFFTDLNGRLMNLSVNKHKIGEIFENGVGFDGSSIAGFANVEHSDRILMPDAGTLWKIPFEEEKVGFFIANVLNEEGAPAAVDPRTILQEVVRSAEEEFGFRFLVGPEHEFFLLNGDEFALTAKRGFPSDVHTDQAGYFHSTPHDKGQAIRQQITDVLERCGVVYEKSHHEVTPSQHEINLECTDPVSAADRTLLFTYVAQRVAQENGFYASFMPKPFKEHNRNAFHMHLSVQDAEGTNLFYDESADQNLSTVARQFIAGILKYARETSVVMASTVNSYKAYVVEKEAPIVRGWGFRNRSSMVRVPYTTSPSATRIELRNPDPAGNVYLQMATLIAMGLQGIREALASDNPDKGSTYERDYQMKVWDERFLPRTFYEALVEAERSDFLKGFLGEKLYDNFMTLKIEEWEADRVHISAREQRQYLSI</sequence>
<dbReference type="Pfam" id="PF00120">
    <property type="entry name" value="Gln-synt_C"/>
    <property type="match status" value="1"/>
</dbReference>
<keyword evidence="9" id="KW-1185">Reference proteome</keyword>
<dbReference type="SUPFAM" id="SSF55931">
    <property type="entry name" value="Glutamine synthetase/guanido kinase"/>
    <property type="match status" value="1"/>
</dbReference>
<dbReference type="GO" id="GO:0006542">
    <property type="term" value="P:glutamine biosynthetic process"/>
    <property type="evidence" value="ECO:0007669"/>
    <property type="project" value="InterPro"/>
</dbReference>
<dbReference type="Proteomes" id="UP000507962">
    <property type="component" value="Unassembled WGS sequence"/>
</dbReference>
<evidence type="ECO:0000259" key="6">
    <source>
        <dbReference type="PROSITE" id="PS51986"/>
    </source>
</evidence>
<evidence type="ECO:0000313" key="9">
    <source>
        <dbReference type="Proteomes" id="UP000507962"/>
    </source>
</evidence>
<feature type="domain" description="GS catalytic" evidence="7">
    <location>
        <begin position="109"/>
        <end position="451"/>
    </location>
</feature>
<dbReference type="Pfam" id="PF03951">
    <property type="entry name" value="Gln-synt_N"/>
    <property type="match status" value="1"/>
</dbReference>
<evidence type="ECO:0000256" key="1">
    <source>
        <dbReference type="ARBA" id="ARBA00022598"/>
    </source>
</evidence>
<dbReference type="GO" id="GO:0004356">
    <property type="term" value="F:glutamine synthetase activity"/>
    <property type="evidence" value="ECO:0007669"/>
    <property type="project" value="InterPro"/>
</dbReference>
<dbReference type="Gene3D" id="3.10.20.70">
    <property type="entry name" value="Glutamine synthetase, N-terminal domain"/>
    <property type="match status" value="1"/>
</dbReference>
<dbReference type="PROSITE" id="PS51987">
    <property type="entry name" value="GS_CATALYTIC"/>
    <property type="match status" value="1"/>
</dbReference>
<gene>
    <name evidence="8" type="ORF">MSL71_7450</name>
</gene>
<dbReference type="InterPro" id="IPR008146">
    <property type="entry name" value="Gln_synth_cat_dom"/>
</dbReference>
<dbReference type="Gene3D" id="3.30.590.10">
    <property type="entry name" value="Glutamine synthetase/guanido kinase, catalytic domain"/>
    <property type="match status" value="1"/>
</dbReference>
<dbReference type="AlphaFoldDB" id="A0A4V6IL02"/>
<reference evidence="8 9" key="1">
    <citation type="submission" date="2019-03" db="EMBL/GenBank/DDBJ databases">
        <authorList>
            <person name="Nijsse B."/>
        </authorList>
    </citation>
    <scope>NUCLEOTIDE SEQUENCE [LARGE SCALE GENOMIC DNA]</scope>
    <source>
        <strain evidence="8">Desulfoluna butyratoxydans MSL71</strain>
    </source>
</reference>
<dbReference type="PROSITE" id="PS51986">
    <property type="entry name" value="GS_BETA_GRASP"/>
    <property type="match status" value="1"/>
</dbReference>
<dbReference type="EMBL" id="CAADHO010000001">
    <property type="protein sequence ID" value="VFQ43118.1"/>
    <property type="molecule type" value="Genomic_DNA"/>
</dbReference>
<name>A0A4V6IL02_9BACT</name>
<dbReference type="SMART" id="SM01230">
    <property type="entry name" value="Gln-synt_C"/>
    <property type="match status" value="1"/>
</dbReference>
<dbReference type="PANTHER" id="PTHR43785">
    <property type="entry name" value="GAMMA-GLUTAMYLPUTRESCINE SYNTHETASE"/>
    <property type="match status" value="1"/>
</dbReference>
<accession>A0A4V6IL02</accession>
<comment type="similarity">
    <text evidence="4 5">Belongs to the glutamine synthetase family.</text>
</comment>
<keyword evidence="1" id="KW-0436">Ligase</keyword>
<evidence type="ECO:0000256" key="2">
    <source>
        <dbReference type="ARBA" id="ARBA00022741"/>
    </source>
</evidence>
<dbReference type="InterPro" id="IPR036651">
    <property type="entry name" value="Gln_synt_N_sf"/>
</dbReference>
<dbReference type="GO" id="GO:0005524">
    <property type="term" value="F:ATP binding"/>
    <property type="evidence" value="ECO:0007669"/>
    <property type="project" value="UniProtKB-KW"/>
</dbReference>